<proteinExistence type="predicted"/>
<keyword evidence="1" id="KW-1133">Transmembrane helix</keyword>
<feature type="transmembrane region" description="Helical" evidence="1">
    <location>
        <begin position="51"/>
        <end position="75"/>
    </location>
</feature>
<sequence>MEFDEDKIEETEGDYVEIYSKRAIFWFSVFSFIYGGILLTINLRAAGYKKAVLQVAAFIISYYILSVLIVVALNIKVDMSAIKMLGTGVQVPPQVLRSILILSAISIVINIIGGLVLTQYFFKRYFPDNDYYPKPVLQPILIFILIYIAFRFII</sequence>
<gene>
    <name evidence="2" type="ORF">HDF22_000745</name>
</gene>
<dbReference type="EMBL" id="JACHCA010000002">
    <property type="protein sequence ID" value="MBB6126640.1"/>
    <property type="molecule type" value="Genomic_DNA"/>
</dbReference>
<feature type="transmembrane region" description="Helical" evidence="1">
    <location>
        <begin position="23"/>
        <end position="45"/>
    </location>
</feature>
<feature type="transmembrane region" description="Helical" evidence="1">
    <location>
        <begin position="95"/>
        <end position="116"/>
    </location>
</feature>
<keyword evidence="1" id="KW-0472">Membrane</keyword>
<dbReference type="AlphaFoldDB" id="A0A841J7A4"/>
<accession>A0A841J7A4</accession>
<reference evidence="2 3" key="1">
    <citation type="submission" date="2020-08" db="EMBL/GenBank/DDBJ databases">
        <title>Genomic Encyclopedia of Type Strains, Phase IV (KMG-V): Genome sequencing to study the core and pangenomes of soil and plant-associated prokaryotes.</title>
        <authorList>
            <person name="Whitman W."/>
        </authorList>
    </citation>
    <scope>NUCLEOTIDE SEQUENCE [LARGE SCALE GENOMIC DNA]</scope>
    <source>
        <strain evidence="2 3">MP601</strain>
    </source>
</reference>
<feature type="transmembrane region" description="Helical" evidence="1">
    <location>
        <begin position="136"/>
        <end position="153"/>
    </location>
</feature>
<evidence type="ECO:0000256" key="1">
    <source>
        <dbReference type="SAM" id="Phobius"/>
    </source>
</evidence>
<comment type="caution">
    <text evidence="2">The sequence shown here is derived from an EMBL/GenBank/DDBJ whole genome shotgun (WGS) entry which is preliminary data.</text>
</comment>
<dbReference type="RefSeq" id="WP_183585745.1">
    <property type="nucleotide sequence ID" value="NZ_JACHCA010000002.1"/>
</dbReference>
<organism evidence="2 3">
    <name type="scientific">Mucilaginibacter lappiensis</name>
    <dbReference type="NCBI Taxonomy" id="354630"/>
    <lineage>
        <taxon>Bacteria</taxon>
        <taxon>Pseudomonadati</taxon>
        <taxon>Bacteroidota</taxon>
        <taxon>Sphingobacteriia</taxon>
        <taxon>Sphingobacteriales</taxon>
        <taxon>Sphingobacteriaceae</taxon>
        <taxon>Mucilaginibacter</taxon>
    </lineage>
</organism>
<keyword evidence="1" id="KW-0812">Transmembrane</keyword>
<protein>
    <submittedName>
        <fullName evidence="2">Uncharacterized protein</fullName>
    </submittedName>
</protein>
<evidence type="ECO:0000313" key="3">
    <source>
        <dbReference type="Proteomes" id="UP000548326"/>
    </source>
</evidence>
<dbReference type="Proteomes" id="UP000548326">
    <property type="component" value="Unassembled WGS sequence"/>
</dbReference>
<evidence type="ECO:0000313" key="2">
    <source>
        <dbReference type="EMBL" id="MBB6126640.1"/>
    </source>
</evidence>
<name>A0A841J7A4_9SPHI</name>